<dbReference type="Proteomes" id="UP001499990">
    <property type="component" value="Unassembled WGS sequence"/>
</dbReference>
<evidence type="ECO:0000256" key="1">
    <source>
        <dbReference type="SAM" id="MobiDB-lite"/>
    </source>
</evidence>
<dbReference type="EMBL" id="BAAAYL010000001">
    <property type="protein sequence ID" value="GAA3369400.1"/>
    <property type="molecule type" value="Genomic_DNA"/>
</dbReference>
<evidence type="ECO:0000313" key="2">
    <source>
        <dbReference type="EMBL" id="GAA3369400.1"/>
    </source>
</evidence>
<sequence length="340" mass="35152">MTTDAPSPADSPSPAAPSAPPDADGDTPGRPAGTERPAYSAETTTRLRLISVPAPAGTPRPAGPPAHPAHPVPPEAPAETTVRLRPVAGRRPGRTVAAAVCAVLGTGLIGGAAAGSWLTRDTDERTAAERSYDEARSLWHSTPVDTLFPRTLHGTDAGPGGADRNWTRVAVAPDSGCSDALDPLLDTALAPVGCRRLVRATYADATGSSVTTVGMVFTEADTAAMKALRTRFTAERLAERTDLLPRTYPVEGTAAAGFGPHQRASWTVRVLTDVPVVVYAVSGFADGRTVRDPQPVDKAMAEGATTAVAQAGLGHEAKGIADRVERALRKTVTTVTEKPG</sequence>
<feature type="compositionally biased region" description="Pro residues" evidence="1">
    <location>
        <begin position="9"/>
        <end position="20"/>
    </location>
</feature>
<organism evidence="2 3">
    <name type="scientific">Streptomyces sannanensis</name>
    <dbReference type="NCBI Taxonomy" id="285536"/>
    <lineage>
        <taxon>Bacteria</taxon>
        <taxon>Bacillati</taxon>
        <taxon>Actinomycetota</taxon>
        <taxon>Actinomycetes</taxon>
        <taxon>Kitasatosporales</taxon>
        <taxon>Streptomycetaceae</taxon>
        <taxon>Streptomyces</taxon>
    </lineage>
</organism>
<evidence type="ECO:0008006" key="4">
    <source>
        <dbReference type="Google" id="ProtNLM"/>
    </source>
</evidence>
<protein>
    <recommendedName>
        <fullName evidence="4">Sensor domain-containing protein</fullName>
    </recommendedName>
</protein>
<feature type="region of interest" description="Disordered" evidence="1">
    <location>
        <begin position="1"/>
        <end position="77"/>
    </location>
</feature>
<name>A0ABP6S6T5_9ACTN</name>
<proteinExistence type="predicted"/>
<comment type="caution">
    <text evidence="2">The sequence shown here is derived from an EMBL/GenBank/DDBJ whole genome shotgun (WGS) entry which is preliminary data.</text>
</comment>
<dbReference type="RefSeq" id="WP_345035054.1">
    <property type="nucleotide sequence ID" value="NZ_BAAAYL010000001.1"/>
</dbReference>
<feature type="compositionally biased region" description="Pro residues" evidence="1">
    <location>
        <begin position="56"/>
        <end position="76"/>
    </location>
</feature>
<keyword evidence="3" id="KW-1185">Reference proteome</keyword>
<gene>
    <name evidence="2" type="ORF">GCM10020367_11960</name>
</gene>
<evidence type="ECO:0000313" key="3">
    <source>
        <dbReference type="Proteomes" id="UP001499990"/>
    </source>
</evidence>
<accession>A0ABP6S6T5</accession>
<reference evidence="3" key="1">
    <citation type="journal article" date="2019" name="Int. J. Syst. Evol. Microbiol.">
        <title>The Global Catalogue of Microorganisms (GCM) 10K type strain sequencing project: providing services to taxonomists for standard genome sequencing and annotation.</title>
        <authorList>
            <consortium name="The Broad Institute Genomics Platform"/>
            <consortium name="The Broad Institute Genome Sequencing Center for Infectious Disease"/>
            <person name="Wu L."/>
            <person name="Ma J."/>
        </authorList>
    </citation>
    <scope>NUCLEOTIDE SEQUENCE [LARGE SCALE GENOMIC DNA]</scope>
    <source>
        <strain evidence="3">JCM 9651</strain>
    </source>
</reference>